<dbReference type="EMBL" id="CAICTM010002025">
    <property type="protein sequence ID" value="CAB9527610.1"/>
    <property type="molecule type" value="Genomic_DNA"/>
</dbReference>
<organism evidence="3 4">
    <name type="scientific">Seminavis robusta</name>
    <dbReference type="NCBI Taxonomy" id="568900"/>
    <lineage>
        <taxon>Eukaryota</taxon>
        <taxon>Sar</taxon>
        <taxon>Stramenopiles</taxon>
        <taxon>Ochrophyta</taxon>
        <taxon>Bacillariophyta</taxon>
        <taxon>Bacillariophyceae</taxon>
        <taxon>Bacillariophycidae</taxon>
        <taxon>Naviculales</taxon>
        <taxon>Naviculaceae</taxon>
        <taxon>Seminavis</taxon>
    </lineage>
</organism>
<dbReference type="Proteomes" id="UP001153069">
    <property type="component" value="Unassembled WGS sequence"/>
</dbReference>
<proteinExistence type="predicted"/>
<comment type="caution">
    <text evidence="3">The sequence shown here is derived from an EMBL/GenBank/DDBJ whole genome shotgun (WGS) entry which is preliminary data.</text>
</comment>
<feature type="compositionally biased region" description="Low complexity" evidence="1">
    <location>
        <begin position="39"/>
        <end position="54"/>
    </location>
</feature>
<gene>
    <name evidence="3" type="ORF">SEMRO_2027_G311730.1</name>
</gene>
<evidence type="ECO:0000313" key="4">
    <source>
        <dbReference type="Proteomes" id="UP001153069"/>
    </source>
</evidence>
<dbReference type="AlphaFoldDB" id="A0A9N8EWH2"/>
<name>A0A9N8EWH2_9STRA</name>
<evidence type="ECO:0000259" key="2">
    <source>
        <dbReference type="Pfam" id="PF08241"/>
    </source>
</evidence>
<dbReference type="PANTHER" id="PTHR45036:SF1">
    <property type="entry name" value="METHYLTRANSFERASE LIKE 7A"/>
    <property type="match status" value="1"/>
</dbReference>
<keyword evidence="3" id="KW-0808">Transferase</keyword>
<evidence type="ECO:0000256" key="1">
    <source>
        <dbReference type="SAM" id="MobiDB-lite"/>
    </source>
</evidence>
<dbReference type="SUPFAM" id="SSF53335">
    <property type="entry name" value="S-adenosyl-L-methionine-dependent methyltransferases"/>
    <property type="match status" value="1"/>
</dbReference>
<dbReference type="InterPro" id="IPR052356">
    <property type="entry name" value="Thiol_S-MT"/>
</dbReference>
<evidence type="ECO:0000313" key="3">
    <source>
        <dbReference type="EMBL" id="CAB9527610.1"/>
    </source>
</evidence>
<feature type="domain" description="Methyltransferase type 11" evidence="2">
    <location>
        <begin position="182"/>
        <end position="242"/>
    </location>
</feature>
<dbReference type="PANTHER" id="PTHR45036">
    <property type="entry name" value="METHYLTRANSFERASE LIKE 7B"/>
    <property type="match status" value="1"/>
</dbReference>
<reference evidence="3" key="1">
    <citation type="submission" date="2020-06" db="EMBL/GenBank/DDBJ databases">
        <authorList>
            <consortium name="Plant Systems Biology data submission"/>
        </authorList>
    </citation>
    <scope>NUCLEOTIDE SEQUENCE</scope>
    <source>
        <strain evidence="3">D6</strain>
    </source>
</reference>
<dbReference type="OrthoDB" id="40925at2759"/>
<dbReference type="GO" id="GO:0008757">
    <property type="term" value="F:S-adenosylmethionine-dependent methyltransferase activity"/>
    <property type="evidence" value="ECO:0007669"/>
    <property type="project" value="InterPro"/>
</dbReference>
<dbReference type="Pfam" id="PF08241">
    <property type="entry name" value="Methyltransf_11"/>
    <property type="match status" value="1"/>
</dbReference>
<sequence>MMASKSCTLGKARKWSWVRIAALLISVVGFGGHVDAFATTPPNNNNQEQPTVTTDPKDPPSEISRRDLFDWPFLAIASAVVTGELVATAVGGLSLSRPAAHEQRVADTIRRSLVEATAASTPSLRVLEVGIGNDCRLIRRGLYNQAIANLGSTTDTKQLEITGIDLQLPKEDTVIDAQLLLDQLQQETGVQSTLNIQQASITSKLPFPDGSFDAVICCLTLCSVDDPAAAVAEMKRLIRPTGGTLGYVEHVAVNPDENYPLLEWQQETLDPLQQLVADNCHLHRYTQETIHDVFATNNDDKAKILQEDRFLVDKMWPVTSQSCGVIQREG</sequence>
<protein>
    <submittedName>
        <fullName evidence="3">Methyltransferase-like protein 7B</fullName>
    </submittedName>
</protein>
<keyword evidence="3" id="KW-0489">Methyltransferase</keyword>
<feature type="region of interest" description="Disordered" evidence="1">
    <location>
        <begin position="39"/>
        <end position="61"/>
    </location>
</feature>
<dbReference type="InterPro" id="IPR029063">
    <property type="entry name" value="SAM-dependent_MTases_sf"/>
</dbReference>
<dbReference type="GO" id="GO:0032259">
    <property type="term" value="P:methylation"/>
    <property type="evidence" value="ECO:0007669"/>
    <property type="project" value="UniProtKB-KW"/>
</dbReference>
<keyword evidence="4" id="KW-1185">Reference proteome</keyword>
<dbReference type="Gene3D" id="3.40.50.150">
    <property type="entry name" value="Vaccinia Virus protein VP39"/>
    <property type="match status" value="1"/>
</dbReference>
<accession>A0A9N8EWH2</accession>
<dbReference type="CDD" id="cd02440">
    <property type="entry name" value="AdoMet_MTases"/>
    <property type="match status" value="1"/>
</dbReference>
<dbReference type="InterPro" id="IPR013216">
    <property type="entry name" value="Methyltransf_11"/>
</dbReference>